<evidence type="ECO:0000313" key="2">
    <source>
        <dbReference type="EMBL" id="QIG43547.1"/>
    </source>
</evidence>
<name>A0A6G6WEG6_9ACTN</name>
<organism evidence="2 3">
    <name type="scientific">Nocardioides anomalus</name>
    <dbReference type="NCBI Taxonomy" id="2712223"/>
    <lineage>
        <taxon>Bacteria</taxon>
        <taxon>Bacillati</taxon>
        <taxon>Actinomycetota</taxon>
        <taxon>Actinomycetes</taxon>
        <taxon>Propionibacteriales</taxon>
        <taxon>Nocardioidaceae</taxon>
        <taxon>Nocardioides</taxon>
    </lineage>
</organism>
<reference evidence="2 3" key="1">
    <citation type="submission" date="2020-02" db="EMBL/GenBank/DDBJ databases">
        <title>Full genome sequence of Nocardioides sp. R-3366.</title>
        <authorList>
            <person name="Im W.-T."/>
        </authorList>
    </citation>
    <scope>NUCLEOTIDE SEQUENCE [LARGE SCALE GENOMIC DNA]</scope>
    <source>
        <strain evidence="2 3">R-3366</strain>
    </source>
</reference>
<evidence type="ECO:0000256" key="1">
    <source>
        <dbReference type="SAM" id="SignalP"/>
    </source>
</evidence>
<feature type="chain" id="PRO_5026021721" description="Secreted protein" evidence="1">
    <location>
        <begin position="29"/>
        <end position="144"/>
    </location>
</feature>
<dbReference type="AlphaFoldDB" id="A0A6G6WEG6"/>
<evidence type="ECO:0000313" key="3">
    <source>
        <dbReference type="Proteomes" id="UP000502996"/>
    </source>
</evidence>
<dbReference type="Proteomes" id="UP000502996">
    <property type="component" value="Chromosome"/>
</dbReference>
<dbReference type="EMBL" id="CP049257">
    <property type="protein sequence ID" value="QIG43547.1"/>
    <property type="molecule type" value="Genomic_DNA"/>
</dbReference>
<dbReference type="RefSeq" id="WP_165233263.1">
    <property type="nucleotide sequence ID" value="NZ_CP049257.1"/>
</dbReference>
<dbReference type="KEGG" id="nano:G5V58_12955"/>
<keyword evidence="3" id="KW-1185">Reference proteome</keyword>
<gene>
    <name evidence="2" type="ORF">G5V58_12955</name>
</gene>
<accession>A0A6G6WEG6</accession>
<protein>
    <recommendedName>
        <fullName evidence="4">Secreted protein</fullName>
    </recommendedName>
</protein>
<proteinExistence type="predicted"/>
<feature type="signal peptide" evidence="1">
    <location>
        <begin position="1"/>
        <end position="28"/>
    </location>
</feature>
<keyword evidence="1" id="KW-0732">Signal</keyword>
<evidence type="ECO:0008006" key="4">
    <source>
        <dbReference type="Google" id="ProtNLM"/>
    </source>
</evidence>
<sequence length="144" mass="14807">MKRSLIAAVVVALATTPVVVSTAASAQAAEPCTPSIAMGKPFQDPGGFIVFPATYTTCETTRVTVKFRDRDVTPSGWAGSAGTGPAGSGTTYAGTCAPDGKAHRWVGYATLKTPTGTLIAQTPKVYFKSAPVVRNCALWSPPAT</sequence>